<evidence type="ECO:0000313" key="3">
    <source>
        <dbReference type="Proteomes" id="UP000238426"/>
    </source>
</evidence>
<dbReference type="AlphaFoldDB" id="A0A2T1NE50"/>
<dbReference type="InterPro" id="IPR038765">
    <property type="entry name" value="Papain-like_cys_pep_sf"/>
</dbReference>
<accession>A0A2T1NE50</accession>
<dbReference type="EMBL" id="PXOQ01000007">
    <property type="protein sequence ID" value="PSG90669.1"/>
    <property type="molecule type" value="Genomic_DNA"/>
</dbReference>
<protein>
    <recommendedName>
        <fullName evidence="1">Transglutaminase-like domain-containing protein</fullName>
    </recommendedName>
</protein>
<gene>
    <name evidence="2" type="ORF">C7H52_05155</name>
</gene>
<dbReference type="GO" id="GO:0005737">
    <property type="term" value="C:cytoplasm"/>
    <property type="evidence" value="ECO:0007669"/>
    <property type="project" value="TreeGrafter"/>
</dbReference>
<reference evidence="2 3" key="1">
    <citation type="submission" date="2018-03" db="EMBL/GenBank/DDBJ databases">
        <title>Mesoflavibacter sp. HG37 and Mesoflavibacter sp. HG96 sp.nov., two marine bacteria isolated from seawater of Western Pacific Ocean.</title>
        <authorList>
            <person name="Cheng H."/>
            <person name="Wu Y.-H."/>
            <person name="Guo L.-L."/>
            <person name="Xu X.-W."/>
        </authorList>
    </citation>
    <scope>NUCLEOTIDE SEQUENCE [LARGE SCALE GENOMIC DNA]</scope>
    <source>
        <strain evidence="2 3">KCTC 32269</strain>
    </source>
</reference>
<proteinExistence type="predicted"/>
<sequence>MKLIFTIILLIGLGRLQAQQSDFKHISFDKADRIALTHKDESLKNLPELTYKLTKGLATDVEKFRAIYKWVCISVSNDYNLWDLNESKRSRFKNKTEKLEQWNAKIKKKLYQNLLKRKQTICSGYAFLLKDLCELAGLRVEVIHGFGRTAYTNLNKNSKPNHSWNSVYLNEKWYLVDATWASGKQNPITFEFEFDYSDGYFLAHPQLFKTNHFPIDLKWQLIGNETFTFQSFLAAPLFYRDGFIFIEEPARLHKFHTNINISETGKFSYKFKIPIDSKSLVFQLDDGVQVTKIYPEIDIRNETTVLSYRFEHTGFYDVHLLYNDTYLATYTYKVVP</sequence>
<keyword evidence="3" id="KW-1185">Reference proteome</keyword>
<name>A0A2T1NE50_9FLAO</name>
<evidence type="ECO:0000259" key="1">
    <source>
        <dbReference type="SMART" id="SM00460"/>
    </source>
</evidence>
<dbReference type="Pfam" id="PF01841">
    <property type="entry name" value="Transglut_core"/>
    <property type="match status" value="1"/>
</dbReference>
<feature type="domain" description="Transglutaminase-like" evidence="1">
    <location>
        <begin position="114"/>
        <end position="180"/>
    </location>
</feature>
<dbReference type="PANTHER" id="PTHR46333">
    <property type="entry name" value="CYTOKINESIS PROTEIN 3"/>
    <property type="match status" value="1"/>
</dbReference>
<dbReference type="InterPro" id="IPR052557">
    <property type="entry name" value="CAP/Cytokinesis_protein"/>
</dbReference>
<dbReference type="OrthoDB" id="9788327at2"/>
<dbReference type="SMART" id="SM00460">
    <property type="entry name" value="TGc"/>
    <property type="match status" value="1"/>
</dbReference>
<dbReference type="Gene3D" id="3.10.620.30">
    <property type="match status" value="1"/>
</dbReference>
<organism evidence="2 3">
    <name type="scientific">Aurantibacter aestuarii</name>
    <dbReference type="NCBI Taxonomy" id="1266046"/>
    <lineage>
        <taxon>Bacteria</taxon>
        <taxon>Pseudomonadati</taxon>
        <taxon>Bacteroidota</taxon>
        <taxon>Flavobacteriia</taxon>
        <taxon>Flavobacteriales</taxon>
        <taxon>Flavobacteriaceae</taxon>
        <taxon>Aurantibacter</taxon>
    </lineage>
</organism>
<dbReference type="SUPFAM" id="SSF54001">
    <property type="entry name" value="Cysteine proteinases"/>
    <property type="match status" value="1"/>
</dbReference>
<dbReference type="Proteomes" id="UP000238426">
    <property type="component" value="Unassembled WGS sequence"/>
</dbReference>
<evidence type="ECO:0000313" key="2">
    <source>
        <dbReference type="EMBL" id="PSG90669.1"/>
    </source>
</evidence>
<dbReference type="RefSeq" id="WP_106462810.1">
    <property type="nucleotide sequence ID" value="NZ_PXOQ01000007.1"/>
</dbReference>
<dbReference type="InterPro" id="IPR002931">
    <property type="entry name" value="Transglutaminase-like"/>
</dbReference>
<comment type="caution">
    <text evidence="2">The sequence shown here is derived from an EMBL/GenBank/DDBJ whole genome shotgun (WGS) entry which is preliminary data.</text>
</comment>
<dbReference type="PANTHER" id="PTHR46333:SF2">
    <property type="entry name" value="CYTOKINESIS PROTEIN 3"/>
    <property type="match status" value="1"/>
</dbReference>